<accession>A0A1M6IN25</accession>
<name>A0A1M6IN25_9BACT</name>
<keyword evidence="2" id="KW-1185">Reference proteome</keyword>
<evidence type="ECO:0000313" key="1">
    <source>
        <dbReference type="EMBL" id="SHJ35845.1"/>
    </source>
</evidence>
<gene>
    <name evidence="1" type="ORF">SAMN02745181_1866</name>
</gene>
<dbReference type="InParanoid" id="A0A1M6IN25"/>
<reference evidence="1 2" key="1">
    <citation type="submission" date="2016-11" db="EMBL/GenBank/DDBJ databases">
        <authorList>
            <person name="Jaros S."/>
            <person name="Januszkiewicz K."/>
            <person name="Wedrychowicz H."/>
        </authorList>
    </citation>
    <scope>NUCLEOTIDE SEQUENCE [LARGE SCALE GENOMIC DNA]</scope>
    <source>
        <strain evidence="1 2">DSM 18772</strain>
    </source>
</reference>
<evidence type="ECO:0000313" key="2">
    <source>
        <dbReference type="Proteomes" id="UP000184510"/>
    </source>
</evidence>
<organism evidence="1 2">
    <name type="scientific">Rubritalea squalenifaciens DSM 18772</name>
    <dbReference type="NCBI Taxonomy" id="1123071"/>
    <lineage>
        <taxon>Bacteria</taxon>
        <taxon>Pseudomonadati</taxon>
        <taxon>Verrucomicrobiota</taxon>
        <taxon>Verrucomicrobiia</taxon>
        <taxon>Verrucomicrobiales</taxon>
        <taxon>Rubritaleaceae</taxon>
        <taxon>Rubritalea</taxon>
    </lineage>
</organism>
<protein>
    <submittedName>
        <fullName evidence="1">Uncharacterized protein</fullName>
    </submittedName>
</protein>
<dbReference type="STRING" id="1123071.SAMN02745181_1866"/>
<dbReference type="EMBL" id="FQYR01000003">
    <property type="protein sequence ID" value="SHJ35845.1"/>
    <property type="molecule type" value="Genomic_DNA"/>
</dbReference>
<proteinExistence type="predicted"/>
<dbReference type="RefSeq" id="WP_143183449.1">
    <property type="nucleotide sequence ID" value="NZ_FQYR01000003.1"/>
</dbReference>
<sequence length="98" mass="11020">MATVYMRATARINIFTYLATATGRRMRSPDSKIILITGPPIDTKTDLRAAAMTKLLQSHIRVACQILQLDSPSFHLLKSLHLCESTSEFLQHKHLLLS</sequence>
<dbReference type="AlphaFoldDB" id="A0A1M6IN25"/>
<dbReference type="Proteomes" id="UP000184510">
    <property type="component" value="Unassembled WGS sequence"/>
</dbReference>